<dbReference type="RefSeq" id="WP_331218046.1">
    <property type="nucleotide sequence ID" value="NZ_JAZGQK010000034.1"/>
</dbReference>
<dbReference type="Proteomes" id="UP001332243">
    <property type="component" value="Unassembled WGS sequence"/>
</dbReference>
<comment type="caution">
    <text evidence="1">The sequence shown here is derived from an EMBL/GenBank/DDBJ whole genome shotgun (WGS) entry which is preliminary data.</text>
</comment>
<evidence type="ECO:0000313" key="1">
    <source>
        <dbReference type="EMBL" id="MEE6263108.1"/>
    </source>
</evidence>
<gene>
    <name evidence="1" type="ORF">V1633_31975</name>
</gene>
<dbReference type="EMBL" id="JAZGQK010000034">
    <property type="protein sequence ID" value="MEE6263108.1"/>
    <property type="molecule type" value="Genomic_DNA"/>
</dbReference>
<name>A0ABU7S2T6_9ACTN</name>
<proteinExistence type="predicted"/>
<keyword evidence="2" id="KW-1185">Reference proteome</keyword>
<evidence type="ECO:0000313" key="2">
    <source>
        <dbReference type="Proteomes" id="UP001332243"/>
    </source>
</evidence>
<organism evidence="1 2">
    <name type="scientific">Plantactinospora sonchi</name>
    <dbReference type="NCBI Taxonomy" id="1544735"/>
    <lineage>
        <taxon>Bacteria</taxon>
        <taxon>Bacillati</taxon>
        <taxon>Actinomycetota</taxon>
        <taxon>Actinomycetes</taxon>
        <taxon>Micromonosporales</taxon>
        <taxon>Micromonosporaceae</taxon>
        <taxon>Plantactinospora</taxon>
    </lineage>
</organism>
<evidence type="ECO:0008006" key="3">
    <source>
        <dbReference type="Google" id="ProtNLM"/>
    </source>
</evidence>
<sequence length="344" mass="37489">MDLACDESGSEGERLVGGVTDVFAHASVRLTSDAATECVQELRRRIRSPATEYKANHLLREKNRSTLVWLLGATGPILGRARVHLTDKEFFVVRKVADLLVDDGGYAASLGLCQGTEARAVAETLYREGRSGLPRARWQGFLTAFNYLLRPRNRQGVWLSVDDFQRVVDDLHGEPTGPLGAVLARLRPARPRIEALLTTLLDNPEAVPALNPIIPAIVSAVSHWGADGRPVSIVHDRQSALTGVHVRQLQEVLGGPDPTLVGPVPRGRLAALTFVESHLDPRVQVADFLAGTARKIAENALHGHGDPELVTLLRAYVDPYSIWADERSWSGLAPAPRTVDGAYR</sequence>
<accession>A0ABU7S2T6</accession>
<reference evidence="1 2" key="1">
    <citation type="submission" date="2024-01" db="EMBL/GenBank/DDBJ databases">
        <title>Genome insights into Plantactinospora sonchi sp. nov.</title>
        <authorList>
            <person name="Wang L."/>
        </authorList>
    </citation>
    <scope>NUCLEOTIDE SEQUENCE [LARGE SCALE GENOMIC DNA]</scope>
    <source>
        <strain evidence="1 2">NEAU-QY2</strain>
    </source>
</reference>
<protein>
    <recommendedName>
        <fullName evidence="3">DUF3800 domain-containing protein</fullName>
    </recommendedName>
</protein>